<keyword evidence="4" id="KW-1185">Reference proteome</keyword>
<proteinExistence type="inferred from homology"/>
<dbReference type="Gene3D" id="3.90.470.20">
    <property type="entry name" value="4'-phosphopantetheinyl transferase domain"/>
    <property type="match status" value="1"/>
</dbReference>
<evidence type="ECO:0000256" key="1">
    <source>
        <dbReference type="ARBA" id="ARBA00022679"/>
    </source>
</evidence>
<evidence type="ECO:0000313" key="3">
    <source>
        <dbReference type="EMBL" id="KAL1641321.1"/>
    </source>
</evidence>
<name>A0ABR3TNT6_9PEZI</name>
<dbReference type="EMBL" id="JAKEKT020000041">
    <property type="protein sequence ID" value="KAL1641321.1"/>
    <property type="molecule type" value="Genomic_DNA"/>
</dbReference>
<sequence>MAPRPFPFPLGVGIDICSIHRVKSLLQRSGPADSSLPRLHSFLARVFSFREILLFDLRFTGVLQKPGAEHEPALATGAIRYLAGRFAAKEAVIKAIHPRRIFLRDVLVAGQGSQPHAIVFDKSPDLTHVQRLYLNQSYGFSLPIRAEIDPPADLATHPDTDPALDRCKGQVAKLSISHDGDYATAVCLAVVQSGSRQFASQLLHVLRDYQVALANIRILNSQMEESTRKLVGLHDAYFWRQNRQRKRAQFKEVVLHNRIKQRLATIRMYSDALHSLLPSTLDEDSAALKHERDLMSDPSAIYKSIMQTGREKRKKRRAGR</sequence>
<protein>
    <recommendedName>
        <fullName evidence="2">4'-phosphopantetheinyl transferase domain-containing protein</fullName>
    </recommendedName>
</protein>
<dbReference type="SUPFAM" id="SSF56214">
    <property type="entry name" value="4'-phosphopantetheinyl transferase"/>
    <property type="match status" value="1"/>
</dbReference>
<accession>A0ABR3TNT6</accession>
<evidence type="ECO:0000259" key="2">
    <source>
        <dbReference type="Pfam" id="PF01648"/>
    </source>
</evidence>
<organism evidence="3 4">
    <name type="scientific">Diplodia intermedia</name>
    <dbReference type="NCBI Taxonomy" id="856260"/>
    <lineage>
        <taxon>Eukaryota</taxon>
        <taxon>Fungi</taxon>
        <taxon>Dikarya</taxon>
        <taxon>Ascomycota</taxon>
        <taxon>Pezizomycotina</taxon>
        <taxon>Dothideomycetes</taxon>
        <taxon>Dothideomycetes incertae sedis</taxon>
        <taxon>Botryosphaeriales</taxon>
        <taxon>Botryosphaeriaceae</taxon>
        <taxon>Diplodia</taxon>
    </lineage>
</organism>
<dbReference type="HAMAP" id="MF_00101">
    <property type="entry name" value="AcpS"/>
    <property type="match status" value="1"/>
</dbReference>
<dbReference type="Proteomes" id="UP001521184">
    <property type="component" value="Unassembled WGS sequence"/>
</dbReference>
<evidence type="ECO:0000313" key="4">
    <source>
        <dbReference type="Proteomes" id="UP001521184"/>
    </source>
</evidence>
<gene>
    <name evidence="3" type="ORF">SLS58_006223</name>
</gene>
<dbReference type="InterPro" id="IPR008278">
    <property type="entry name" value="4-PPantetheinyl_Trfase_dom"/>
</dbReference>
<dbReference type="InterPro" id="IPR037143">
    <property type="entry name" value="4-PPantetheinyl_Trfase_dom_sf"/>
</dbReference>
<dbReference type="InterPro" id="IPR002582">
    <property type="entry name" value="ACPS"/>
</dbReference>
<keyword evidence="1" id="KW-0808">Transferase</keyword>
<reference evidence="3 4" key="1">
    <citation type="journal article" date="2023" name="Plant Dis.">
        <title>First Report of Diplodia intermedia Causing Canker and Dieback Diseases on Apple Trees in Canada.</title>
        <authorList>
            <person name="Ellouze W."/>
            <person name="Ilyukhin E."/>
            <person name="Sulman M."/>
            <person name="Ali S."/>
        </authorList>
    </citation>
    <scope>NUCLEOTIDE SEQUENCE [LARGE SCALE GENOMIC DNA]</scope>
    <source>
        <strain evidence="3 4">M45-28</strain>
    </source>
</reference>
<feature type="domain" description="4'-phosphopantetheinyl transferase" evidence="2">
    <location>
        <begin position="11"/>
        <end position="100"/>
    </location>
</feature>
<dbReference type="Pfam" id="PF01648">
    <property type="entry name" value="ACPS"/>
    <property type="match status" value="1"/>
</dbReference>
<comment type="caution">
    <text evidence="3">The sequence shown here is derived from an EMBL/GenBank/DDBJ whole genome shotgun (WGS) entry which is preliminary data.</text>
</comment>